<evidence type="ECO:0000259" key="2">
    <source>
        <dbReference type="PROSITE" id="PS50157"/>
    </source>
</evidence>
<dbReference type="Proteomes" id="UP000287033">
    <property type="component" value="Unassembled WGS sequence"/>
</dbReference>
<evidence type="ECO:0000313" key="4">
    <source>
        <dbReference type="Proteomes" id="UP000287033"/>
    </source>
</evidence>
<keyword evidence="4" id="KW-1185">Reference proteome</keyword>
<gene>
    <name evidence="3" type="ORF">chiPu_0024294</name>
</gene>
<dbReference type="STRING" id="137246.A0A401TBU3"/>
<reference evidence="3 4" key="1">
    <citation type="journal article" date="2018" name="Nat. Ecol. Evol.">
        <title>Shark genomes provide insights into elasmobranch evolution and the origin of vertebrates.</title>
        <authorList>
            <person name="Hara Y"/>
            <person name="Yamaguchi K"/>
            <person name="Onimaru K"/>
            <person name="Kadota M"/>
            <person name="Koyanagi M"/>
            <person name="Keeley SD"/>
            <person name="Tatsumi K"/>
            <person name="Tanaka K"/>
            <person name="Motone F"/>
            <person name="Kageyama Y"/>
            <person name="Nozu R"/>
            <person name="Adachi N"/>
            <person name="Nishimura O"/>
            <person name="Nakagawa R"/>
            <person name="Tanegashima C"/>
            <person name="Kiyatake I"/>
            <person name="Matsumoto R"/>
            <person name="Murakumo K"/>
            <person name="Nishida K"/>
            <person name="Terakita A"/>
            <person name="Kuratani S"/>
            <person name="Sato K"/>
            <person name="Hyodo S Kuraku.S."/>
        </authorList>
    </citation>
    <scope>NUCLEOTIDE SEQUENCE [LARGE SCALE GENOMIC DNA]</scope>
</reference>
<sequence>MKKHDTEIQYNFTCEYCGKKFEKMESVKFHKQGTVKLRVVNTVSLLESWASAITVLRGMLSLPQSTLNRLLMKPKVDLMLNLRLNGIVPDFPCACAWHAAG</sequence>
<keyword evidence="1" id="KW-0863">Zinc-finger</keyword>
<dbReference type="InterPro" id="IPR013087">
    <property type="entry name" value="Znf_C2H2_type"/>
</dbReference>
<protein>
    <recommendedName>
        <fullName evidence="2">C2H2-type domain-containing protein</fullName>
    </recommendedName>
</protein>
<feature type="domain" description="C2H2-type" evidence="2">
    <location>
        <begin position="12"/>
        <end position="32"/>
    </location>
</feature>
<name>A0A401TBU3_CHIPU</name>
<comment type="caution">
    <text evidence="3">The sequence shown here is derived from an EMBL/GenBank/DDBJ whole genome shotgun (WGS) entry which is preliminary data.</text>
</comment>
<dbReference type="GO" id="GO:0008270">
    <property type="term" value="F:zinc ion binding"/>
    <property type="evidence" value="ECO:0007669"/>
    <property type="project" value="UniProtKB-KW"/>
</dbReference>
<evidence type="ECO:0000256" key="1">
    <source>
        <dbReference type="PROSITE-ProRule" id="PRU00042"/>
    </source>
</evidence>
<keyword evidence="1" id="KW-0862">Zinc</keyword>
<dbReference type="AlphaFoldDB" id="A0A401TBU3"/>
<dbReference type="PROSITE" id="PS50157">
    <property type="entry name" value="ZINC_FINGER_C2H2_2"/>
    <property type="match status" value="1"/>
</dbReference>
<accession>A0A401TBU3</accession>
<dbReference type="Gene3D" id="3.30.160.60">
    <property type="entry name" value="Classic Zinc Finger"/>
    <property type="match status" value="1"/>
</dbReference>
<proteinExistence type="predicted"/>
<evidence type="ECO:0000313" key="3">
    <source>
        <dbReference type="EMBL" id="GCC40092.1"/>
    </source>
</evidence>
<dbReference type="EMBL" id="BEZZ01036549">
    <property type="protein sequence ID" value="GCC40092.1"/>
    <property type="molecule type" value="Genomic_DNA"/>
</dbReference>
<keyword evidence="1" id="KW-0479">Metal-binding</keyword>
<organism evidence="3 4">
    <name type="scientific">Chiloscyllium punctatum</name>
    <name type="common">Brownbanded bambooshark</name>
    <name type="synonym">Hemiscyllium punctatum</name>
    <dbReference type="NCBI Taxonomy" id="137246"/>
    <lineage>
        <taxon>Eukaryota</taxon>
        <taxon>Metazoa</taxon>
        <taxon>Chordata</taxon>
        <taxon>Craniata</taxon>
        <taxon>Vertebrata</taxon>
        <taxon>Chondrichthyes</taxon>
        <taxon>Elasmobranchii</taxon>
        <taxon>Galeomorphii</taxon>
        <taxon>Galeoidea</taxon>
        <taxon>Orectolobiformes</taxon>
        <taxon>Hemiscylliidae</taxon>
        <taxon>Chiloscyllium</taxon>
    </lineage>
</organism>